<evidence type="ECO:0000256" key="2">
    <source>
        <dbReference type="ARBA" id="ARBA00023125"/>
    </source>
</evidence>
<dbReference type="Gene3D" id="1.10.10.60">
    <property type="entry name" value="Homeodomain-like"/>
    <property type="match status" value="1"/>
</dbReference>
<keyword evidence="1" id="KW-0805">Transcription regulation</keyword>
<dbReference type="PANTHER" id="PTHR43280:SF34">
    <property type="entry name" value="ARAC-FAMILY TRANSCRIPTIONAL REGULATOR"/>
    <property type="match status" value="1"/>
</dbReference>
<evidence type="ECO:0000256" key="5">
    <source>
        <dbReference type="SAM" id="Coils"/>
    </source>
</evidence>
<dbReference type="EMBL" id="WCLP01000036">
    <property type="protein sequence ID" value="KAB5280225.1"/>
    <property type="molecule type" value="Genomic_DNA"/>
</dbReference>
<dbReference type="SUPFAM" id="SSF46689">
    <property type="entry name" value="Homeodomain-like"/>
    <property type="match status" value="1"/>
</dbReference>
<reference evidence="8 9" key="1">
    <citation type="journal article" date="2019" name="Nat. Med.">
        <title>A library of human gut bacterial isolates paired with longitudinal multiomics data enables mechanistic microbiome research.</title>
        <authorList>
            <person name="Poyet M."/>
            <person name="Groussin M."/>
            <person name="Gibbons S.M."/>
            <person name="Avila-Pacheco J."/>
            <person name="Jiang X."/>
            <person name="Kearney S.M."/>
            <person name="Perrotta A.R."/>
            <person name="Berdy B."/>
            <person name="Zhao S."/>
            <person name="Lieberman T.D."/>
            <person name="Swanson P.K."/>
            <person name="Smith M."/>
            <person name="Roesemann S."/>
            <person name="Alexander J.E."/>
            <person name="Rich S.A."/>
            <person name="Livny J."/>
            <person name="Vlamakis H."/>
            <person name="Clish C."/>
            <person name="Bullock K."/>
            <person name="Deik A."/>
            <person name="Scott J."/>
            <person name="Pierce K.A."/>
            <person name="Xavier R.J."/>
            <person name="Alm E.J."/>
        </authorList>
    </citation>
    <scope>NUCLEOTIDE SEQUENCE [LARGE SCALE GENOMIC DNA]</scope>
    <source>
        <strain evidence="8 9">BIOML-A17</strain>
    </source>
</reference>
<evidence type="ECO:0000256" key="4">
    <source>
        <dbReference type="PROSITE-ProRule" id="PRU00339"/>
    </source>
</evidence>
<dbReference type="SUPFAM" id="SSF48452">
    <property type="entry name" value="TPR-like"/>
    <property type="match status" value="2"/>
</dbReference>
<dbReference type="RefSeq" id="WP_117986197.1">
    <property type="nucleotide sequence ID" value="NZ_QRWN01000064.1"/>
</dbReference>
<evidence type="ECO:0000256" key="3">
    <source>
        <dbReference type="ARBA" id="ARBA00023163"/>
    </source>
</evidence>
<dbReference type="InterPro" id="IPR019734">
    <property type="entry name" value="TPR_rpt"/>
</dbReference>
<proteinExistence type="predicted"/>
<dbReference type="Pfam" id="PF13181">
    <property type="entry name" value="TPR_8"/>
    <property type="match status" value="1"/>
</dbReference>
<dbReference type="PROSITE" id="PS00041">
    <property type="entry name" value="HTH_ARAC_FAMILY_1"/>
    <property type="match status" value="1"/>
</dbReference>
<evidence type="ECO:0000259" key="7">
    <source>
        <dbReference type="PROSITE" id="PS01124"/>
    </source>
</evidence>
<keyword evidence="5" id="KW-0175">Coiled coil</keyword>
<dbReference type="PANTHER" id="PTHR43280">
    <property type="entry name" value="ARAC-FAMILY TRANSCRIPTIONAL REGULATOR"/>
    <property type="match status" value="1"/>
</dbReference>
<keyword evidence="2" id="KW-0238">DNA-binding</keyword>
<dbReference type="InterPro" id="IPR009057">
    <property type="entry name" value="Homeodomain-like_sf"/>
</dbReference>
<dbReference type="PROSITE" id="PS50005">
    <property type="entry name" value="TPR"/>
    <property type="match status" value="1"/>
</dbReference>
<evidence type="ECO:0000256" key="1">
    <source>
        <dbReference type="ARBA" id="ARBA00023015"/>
    </source>
</evidence>
<keyword evidence="6" id="KW-0812">Transmembrane</keyword>
<dbReference type="InterPro" id="IPR018062">
    <property type="entry name" value="HTH_AraC-typ_CS"/>
</dbReference>
<accession>A0A7J5L0J0</accession>
<protein>
    <submittedName>
        <fullName evidence="8">AraC family transcriptional regulator</fullName>
    </submittedName>
</protein>
<feature type="domain" description="HTH araC/xylS-type" evidence="7">
    <location>
        <begin position="446"/>
        <end position="552"/>
    </location>
</feature>
<evidence type="ECO:0000313" key="9">
    <source>
        <dbReference type="Proteomes" id="UP000440773"/>
    </source>
</evidence>
<feature type="coiled-coil region" evidence="5">
    <location>
        <begin position="339"/>
        <end position="375"/>
    </location>
</feature>
<comment type="caution">
    <text evidence="8">The sequence shown here is derived from an EMBL/GenBank/DDBJ whole genome shotgun (WGS) entry which is preliminary data.</text>
</comment>
<organism evidence="8 9">
    <name type="scientific">Bacteroides stercoris</name>
    <dbReference type="NCBI Taxonomy" id="46506"/>
    <lineage>
        <taxon>Bacteria</taxon>
        <taxon>Pseudomonadati</taxon>
        <taxon>Bacteroidota</taxon>
        <taxon>Bacteroidia</taxon>
        <taxon>Bacteroidales</taxon>
        <taxon>Bacteroidaceae</taxon>
        <taxon>Bacteroides</taxon>
    </lineage>
</organism>
<dbReference type="InterPro" id="IPR018060">
    <property type="entry name" value="HTH_AraC"/>
</dbReference>
<name>A0A7J5L0J0_BACSE</name>
<dbReference type="PROSITE" id="PS01124">
    <property type="entry name" value="HTH_ARAC_FAMILY_2"/>
    <property type="match status" value="1"/>
</dbReference>
<keyword evidence="4" id="KW-0802">TPR repeat</keyword>
<sequence length="560" mass="65510">MRHVILILFWGLTTTIQATTPSVSTDSIHTLKHVLKIHLSYPDSALRLLDTMEETNTAPLFLLQAQRAMLYGSHNKHHLVINYGQKALQHDSLQACPKYYLQTLTCCVEAYRKLNEHHQAIHLLEKGLAFARAQKNPTVEANFLFTAGQTYYQLNKKKEANQYFQKAIRLGEEGSYKLKPYLSYFYGEIFSILFDEGKYQEALEYCDKREKLIQQMSSFKQIPIGYIDQQYAYLYSKKACVLSRLNRKAEAATYYHKFKQTRFSHTPQGQESILVYWMEIGQYDSVIQFCQQQKPHDTITSDYAQQLTIQAKAHEGKKEYKRALEYQKRLTAINDSLNKKNIEEEMAELATIYQLKEKENEIQQQHEQIQKTIIIRNLLAGAFGLVCLLLWMAWHHLRTIQKKNRLMANSINTVLDCEQKIETLEKETSFTQEKEEAEETSVETDSHLFKRMEQIIKEEKLFLNPDLNRQDILNRLPIDKNRFAKIMQENSQTTLPQYLSNLRIKYAINQLKEHPNYTIQAIADESGFSNLRSFQRIFKAKTGMTPSEYKTAIEQTISEK</sequence>
<dbReference type="SMART" id="SM00342">
    <property type="entry name" value="HTH_ARAC"/>
    <property type="match status" value="1"/>
</dbReference>
<dbReference type="GO" id="GO:0043565">
    <property type="term" value="F:sequence-specific DNA binding"/>
    <property type="evidence" value="ECO:0007669"/>
    <property type="project" value="InterPro"/>
</dbReference>
<dbReference type="Gene3D" id="1.25.40.10">
    <property type="entry name" value="Tetratricopeptide repeat domain"/>
    <property type="match status" value="2"/>
</dbReference>
<evidence type="ECO:0000313" key="8">
    <source>
        <dbReference type="EMBL" id="KAB5280225.1"/>
    </source>
</evidence>
<keyword evidence="3" id="KW-0804">Transcription</keyword>
<feature type="repeat" description="TPR" evidence="4">
    <location>
        <begin position="141"/>
        <end position="174"/>
    </location>
</feature>
<dbReference type="GO" id="GO:0003700">
    <property type="term" value="F:DNA-binding transcription factor activity"/>
    <property type="evidence" value="ECO:0007669"/>
    <property type="project" value="InterPro"/>
</dbReference>
<feature type="transmembrane region" description="Helical" evidence="6">
    <location>
        <begin position="378"/>
        <end position="397"/>
    </location>
</feature>
<keyword evidence="6" id="KW-1133">Transmembrane helix</keyword>
<dbReference type="InterPro" id="IPR011990">
    <property type="entry name" value="TPR-like_helical_dom_sf"/>
</dbReference>
<dbReference type="Proteomes" id="UP000440773">
    <property type="component" value="Unassembled WGS sequence"/>
</dbReference>
<dbReference type="SMART" id="SM00028">
    <property type="entry name" value="TPR"/>
    <property type="match status" value="5"/>
</dbReference>
<gene>
    <name evidence="8" type="ORF">F9962_13325</name>
</gene>
<dbReference type="Pfam" id="PF12833">
    <property type="entry name" value="HTH_18"/>
    <property type="match status" value="1"/>
</dbReference>
<dbReference type="AlphaFoldDB" id="A0A7J5L0J0"/>
<evidence type="ECO:0000256" key="6">
    <source>
        <dbReference type="SAM" id="Phobius"/>
    </source>
</evidence>
<keyword evidence="6" id="KW-0472">Membrane</keyword>